<evidence type="ECO:0000256" key="11">
    <source>
        <dbReference type="RuleBase" id="RU003357"/>
    </source>
</evidence>
<organism evidence="14 15">
    <name type="scientific">candidate division WOR-3 bacterium JGI_Cruoil_03_44_89</name>
    <dbReference type="NCBI Taxonomy" id="1973748"/>
    <lineage>
        <taxon>Bacteria</taxon>
        <taxon>Bacteria division WOR-3</taxon>
    </lineage>
</organism>
<dbReference type="SUPFAM" id="SSF49464">
    <property type="entry name" value="Carboxypeptidase regulatory domain-like"/>
    <property type="match status" value="1"/>
</dbReference>
<dbReference type="Gene3D" id="2.170.130.10">
    <property type="entry name" value="TonB-dependent receptor, plug domain"/>
    <property type="match status" value="1"/>
</dbReference>
<evidence type="ECO:0000313" key="15">
    <source>
        <dbReference type="Proteomes" id="UP000215215"/>
    </source>
</evidence>
<gene>
    <name evidence="14" type="ORF">CH333_03820</name>
</gene>
<dbReference type="Proteomes" id="UP000215215">
    <property type="component" value="Unassembled WGS sequence"/>
</dbReference>
<feature type="chain" id="PRO_5013167207" description="EF-hand domain-containing protein" evidence="12">
    <location>
        <begin position="23"/>
        <end position="993"/>
    </location>
</feature>
<comment type="caution">
    <text evidence="14">The sequence shown here is derived from an EMBL/GenBank/DDBJ whole genome shotgun (WGS) entry which is preliminary data.</text>
</comment>
<dbReference type="GO" id="GO:0015344">
    <property type="term" value="F:siderophore uptake transmembrane transporter activity"/>
    <property type="evidence" value="ECO:0007669"/>
    <property type="project" value="TreeGrafter"/>
</dbReference>
<dbReference type="InterPro" id="IPR039426">
    <property type="entry name" value="TonB-dep_rcpt-like"/>
</dbReference>
<keyword evidence="8" id="KW-0675">Receptor</keyword>
<comment type="similarity">
    <text evidence="10 11">Belongs to the TonB-dependent receptor family.</text>
</comment>
<dbReference type="InterPro" id="IPR000531">
    <property type="entry name" value="Beta-barrel_TonB"/>
</dbReference>
<name>A0A235BV30_UNCW3</name>
<keyword evidence="7 10" id="KW-0472">Membrane</keyword>
<evidence type="ECO:0000256" key="10">
    <source>
        <dbReference type="PROSITE-ProRule" id="PRU01360"/>
    </source>
</evidence>
<keyword evidence="6 11" id="KW-0798">TonB box</keyword>
<protein>
    <recommendedName>
        <fullName evidence="13">EF-hand domain-containing protein</fullName>
    </recommendedName>
</protein>
<dbReference type="InterPro" id="IPR037066">
    <property type="entry name" value="Plug_dom_sf"/>
</dbReference>
<dbReference type="PANTHER" id="PTHR30069">
    <property type="entry name" value="TONB-DEPENDENT OUTER MEMBRANE RECEPTOR"/>
    <property type="match status" value="1"/>
</dbReference>
<dbReference type="InterPro" id="IPR018247">
    <property type="entry name" value="EF_Hand_1_Ca_BS"/>
</dbReference>
<dbReference type="PANTHER" id="PTHR30069:SF29">
    <property type="entry name" value="HEMOGLOBIN AND HEMOGLOBIN-HAPTOGLOBIN-BINDING PROTEIN 1-RELATED"/>
    <property type="match status" value="1"/>
</dbReference>
<feature type="domain" description="EF-hand" evidence="13">
    <location>
        <begin position="949"/>
        <end position="971"/>
    </location>
</feature>
<evidence type="ECO:0000256" key="7">
    <source>
        <dbReference type="ARBA" id="ARBA00023136"/>
    </source>
</evidence>
<evidence type="ECO:0000313" key="14">
    <source>
        <dbReference type="EMBL" id="OYD16263.1"/>
    </source>
</evidence>
<evidence type="ECO:0000256" key="1">
    <source>
        <dbReference type="ARBA" id="ARBA00004571"/>
    </source>
</evidence>
<evidence type="ECO:0000259" key="13">
    <source>
        <dbReference type="PROSITE" id="PS50222"/>
    </source>
</evidence>
<dbReference type="GO" id="GO:0009279">
    <property type="term" value="C:cell outer membrane"/>
    <property type="evidence" value="ECO:0007669"/>
    <property type="project" value="UniProtKB-SubCell"/>
</dbReference>
<dbReference type="GO" id="GO:0044718">
    <property type="term" value="P:siderophore transmembrane transport"/>
    <property type="evidence" value="ECO:0007669"/>
    <property type="project" value="TreeGrafter"/>
</dbReference>
<dbReference type="Gene3D" id="2.60.40.1120">
    <property type="entry name" value="Carboxypeptidase-like, regulatory domain"/>
    <property type="match status" value="1"/>
</dbReference>
<keyword evidence="5 12" id="KW-0732">Signal</keyword>
<dbReference type="GO" id="GO:0005509">
    <property type="term" value="F:calcium ion binding"/>
    <property type="evidence" value="ECO:0007669"/>
    <property type="project" value="InterPro"/>
</dbReference>
<dbReference type="Gene3D" id="2.40.170.20">
    <property type="entry name" value="TonB-dependent receptor, beta-barrel domain"/>
    <property type="match status" value="1"/>
</dbReference>
<evidence type="ECO:0000256" key="9">
    <source>
        <dbReference type="ARBA" id="ARBA00023237"/>
    </source>
</evidence>
<dbReference type="InterPro" id="IPR036942">
    <property type="entry name" value="Beta-barrel_TonB_sf"/>
</dbReference>
<dbReference type="Pfam" id="PF13715">
    <property type="entry name" value="CarbopepD_reg_2"/>
    <property type="match status" value="1"/>
</dbReference>
<feature type="signal peptide" evidence="12">
    <location>
        <begin position="1"/>
        <end position="22"/>
    </location>
</feature>
<evidence type="ECO:0000256" key="3">
    <source>
        <dbReference type="ARBA" id="ARBA00022452"/>
    </source>
</evidence>
<evidence type="ECO:0000256" key="2">
    <source>
        <dbReference type="ARBA" id="ARBA00022448"/>
    </source>
</evidence>
<evidence type="ECO:0000256" key="4">
    <source>
        <dbReference type="ARBA" id="ARBA00022692"/>
    </source>
</evidence>
<dbReference type="PROSITE" id="PS50222">
    <property type="entry name" value="EF_HAND_2"/>
    <property type="match status" value="1"/>
</dbReference>
<evidence type="ECO:0000256" key="8">
    <source>
        <dbReference type="ARBA" id="ARBA00023170"/>
    </source>
</evidence>
<dbReference type="InterPro" id="IPR002048">
    <property type="entry name" value="EF_hand_dom"/>
</dbReference>
<sequence>MRKIFVLMALLPLLAFSLSAQVSGKISGRVVDKQTGESLPGANIVIEGTTMGAASDLDGYYFIINVPVGEWTVKASMMGYNPVTIENVRVSVGLTTTLNFELGPTIIEVEGVTVTAERPLVLPDATATIHISRGEEIERQPIATYQDAISQQAGVLQSDGGSSGVTDGIHIRGGRGDEVAYMVDGMSTTDRLTGRAGAGVDININAIEEMQVITGGFNAEYGQAMSGVVNLITKEGRGRQEGLIRYRTDVPFGGNLDEGRHRVETNMGGPFPGIRNLRYFLSAEISNRERLQAYDFPMQHTEREFLSTQGKFSYKFSPSMKLNLSGFYSRDQGGRYGVWAGTPMLNKPSAGSNDFKYAPDQYRFSRLAKDAQVMASFTHQLSNRTFYEAKVGYYSTSTITGQRDAAYEKDRKWWEDIKFRYWWECTEGDYPDYRGVWWDMKYWDEEKGDSVYYYPHGVPGFFSHGAPCARIERESSYYGFDWDLTSQLSPHHQVRTGIEGRRYDVRRLSLQYIDRTSGRVAVIDEDGNFLGNEIAPEFRKPGFVLYSDDYQEEPIEIAGYIQDKIEYPGFIVNAGVRFDYFDSHTWRYVDITKPYKTAVVDGDTVLVPDTVSAEAKYQVSPRFGISFPVTDMTVFHLSYGHFFQMAQLRWLYDSYNADLRTYPGGWPLLGNPDLEAQRTIQYEMGLSHQFTHDIAFDIVGFYKDIYNLIGSRLQSASPKAYTVYITEDYGNCKGVEFTLRKRATEGLSGHISYTLSDAKGTSSYEREAYYDYIANIRPDPYTGERPVLPKIDYPLEFDQRHTISLNLAWLTSHGSGPIIGGGYPLEDMSIGFVSNLGSGLPYTRRDATNNLVGETNAERMPWTWTTDMKIGKDISLFGLGMVAFLEVTNLFDLENISNVYATNGNPRDPGLLQSYGEYITSTFNNIPAHLREEDRVQVGVTGAADVRRDFDGDGYITKEEWYQSYKNAYYDYVNEPTYIGHPRHISIGVSFNW</sequence>
<comment type="subcellular location">
    <subcellularLocation>
        <location evidence="1 10">Cell outer membrane</location>
        <topology evidence="1 10">Multi-pass membrane protein</topology>
    </subcellularLocation>
</comment>
<dbReference type="InterPro" id="IPR012910">
    <property type="entry name" value="Plug_dom"/>
</dbReference>
<reference evidence="14 15" key="1">
    <citation type="submission" date="2017-07" db="EMBL/GenBank/DDBJ databases">
        <title>Recovery of genomes from metagenomes via a dereplication, aggregation, and scoring strategy.</title>
        <authorList>
            <person name="Sieber C.M."/>
            <person name="Probst A.J."/>
            <person name="Sharrar A."/>
            <person name="Thomas B.C."/>
            <person name="Hess M."/>
            <person name="Tringe S.G."/>
            <person name="Banfield J.F."/>
        </authorList>
    </citation>
    <scope>NUCLEOTIDE SEQUENCE [LARGE SCALE GENOMIC DNA]</scope>
    <source>
        <strain evidence="14">JGI_Cruoil_03_44_89</strain>
    </source>
</reference>
<evidence type="ECO:0000256" key="6">
    <source>
        <dbReference type="ARBA" id="ARBA00023077"/>
    </source>
</evidence>
<evidence type="ECO:0000256" key="12">
    <source>
        <dbReference type="SAM" id="SignalP"/>
    </source>
</evidence>
<dbReference type="PROSITE" id="PS00018">
    <property type="entry name" value="EF_HAND_1"/>
    <property type="match status" value="1"/>
</dbReference>
<dbReference type="AlphaFoldDB" id="A0A235BV30"/>
<dbReference type="Pfam" id="PF00593">
    <property type="entry name" value="TonB_dep_Rec_b-barrel"/>
    <property type="match status" value="1"/>
</dbReference>
<dbReference type="EMBL" id="NOZQ01000075">
    <property type="protein sequence ID" value="OYD16263.1"/>
    <property type="molecule type" value="Genomic_DNA"/>
</dbReference>
<keyword evidence="2 10" id="KW-0813">Transport</keyword>
<dbReference type="PROSITE" id="PS52016">
    <property type="entry name" value="TONB_DEPENDENT_REC_3"/>
    <property type="match status" value="1"/>
</dbReference>
<keyword evidence="4 10" id="KW-0812">Transmembrane</keyword>
<evidence type="ECO:0000256" key="5">
    <source>
        <dbReference type="ARBA" id="ARBA00022729"/>
    </source>
</evidence>
<accession>A0A235BV30</accession>
<dbReference type="SUPFAM" id="SSF56935">
    <property type="entry name" value="Porins"/>
    <property type="match status" value="1"/>
</dbReference>
<proteinExistence type="inferred from homology"/>
<keyword evidence="9 10" id="KW-0998">Cell outer membrane</keyword>
<keyword evidence="3 10" id="KW-1134">Transmembrane beta strand</keyword>
<dbReference type="InterPro" id="IPR008969">
    <property type="entry name" value="CarboxyPept-like_regulatory"/>
</dbReference>
<dbReference type="Pfam" id="PF07715">
    <property type="entry name" value="Plug"/>
    <property type="match status" value="1"/>
</dbReference>